<dbReference type="PANTHER" id="PTHR13691">
    <property type="entry name" value="RIBOSOMAL PROTEIN L2"/>
    <property type="match status" value="1"/>
</dbReference>
<proteinExistence type="inferred from homology"/>
<dbReference type="GO" id="GO:0016740">
    <property type="term" value="F:transferase activity"/>
    <property type="evidence" value="ECO:0007669"/>
    <property type="project" value="InterPro"/>
</dbReference>
<dbReference type="Proteomes" id="UP000216991">
    <property type="component" value="Unassembled WGS sequence"/>
</dbReference>
<dbReference type="FunFam" id="2.30.30.30:FF:000001">
    <property type="entry name" value="50S ribosomal protein L2"/>
    <property type="match status" value="1"/>
</dbReference>
<evidence type="ECO:0000256" key="7">
    <source>
        <dbReference type="HAMAP-Rule" id="MF_01320"/>
    </source>
</evidence>
<keyword evidence="4 7" id="KW-0689">Ribosomal protein</keyword>
<dbReference type="InterPro" id="IPR022669">
    <property type="entry name" value="Ribosomal_uL2_C"/>
</dbReference>
<dbReference type="GO" id="GO:0003735">
    <property type="term" value="F:structural constituent of ribosome"/>
    <property type="evidence" value="ECO:0007669"/>
    <property type="project" value="InterPro"/>
</dbReference>
<dbReference type="GO" id="GO:0019843">
    <property type="term" value="F:rRNA binding"/>
    <property type="evidence" value="ECO:0007669"/>
    <property type="project" value="UniProtKB-UniRule"/>
</dbReference>
<evidence type="ECO:0000256" key="1">
    <source>
        <dbReference type="ARBA" id="ARBA00005636"/>
    </source>
</evidence>
<dbReference type="SMART" id="SM01383">
    <property type="entry name" value="Ribosomal_L2"/>
    <property type="match status" value="1"/>
</dbReference>
<dbReference type="SUPFAM" id="SSF50104">
    <property type="entry name" value="Translation proteins SH3-like domain"/>
    <property type="match status" value="1"/>
</dbReference>
<organism evidence="11 12">
    <name type="scientific">Sandarakinorhabdus cyanobacteriorum</name>
    <dbReference type="NCBI Taxonomy" id="1981098"/>
    <lineage>
        <taxon>Bacteria</taxon>
        <taxon>Pseudomonadati</taxon>
        <taxon>Pseudomonadota</taxon>
        <taxon>Alphaproteobacteria</taxon>
        <taxon>Sphingomonadales</taxon>
        <taxon>Sphingosinicellaceae</taxon>
        <taxon>Sandarakinorhabdus</taxon>
    </lineage>
</organism>
<evidence type="ECO:0000313" key="12">
    <source>
        <dbReference type="Proteomes" id="UP000216991"/>
    </source>
</evidence>
<comment type="function">
    <text evidence="7">One of the primary rRNA binding proteins. Required for association of the 30S and 50S subunits to form the 70S ribosome, for tRNA binding and peptide bond formation. It has been suggested to have peptidyltransferase activity; this is somewhat controversial. Makes several contacts with the 16S rRNA in the 70S ribosome.</text>
</comment>
<dbReference type="SUPFAM" id="SSF50249">
    <property type="entry name" value="Nucleic acid-binding proteins"/>
    <property type="match status" value="1"/>
</dbReference>
<dbReference type="RefSeq" id="WP_086117741.1">
    <property type="nucleotide sequence ID" value="NZ_NOXT01000112.1"/>
</dbReference>
<evidence type="ECO:0000256" key="4">
    <source>
        <dbReference type="ARBA" id="ARBA00022980"/>
    </source>
</evidence>
<feature type="compositionally biased region" description="Basic residues" evidence="8">
    <location>
        <begin position="271"/>
        <end position="280"/>
    </location>
</feature>
<feature type="region of interest" description="Disordered" evidence="8">
    <location>
        <begin position="224"/>
        <end position="280"/>
    </location>
</feature>
<dbReference type="InterPro" id="IPR005880">
    <property type="entry name" value="Ribosomal_uL2_bac/org-type"/>
</dbReference>
<comment type="caution">
    <text evidence="11">The sequence shown here is derived from an EMBL/GenBank/DDBJ whole genome shotgun (WGS) entry which is preliminary data.</text>
</comment>
<keyword evidence="3 7" id="KW-0694">RNA-binding</keyword>
<dbReference type="HAMAP" id="MF_01320_B">
    <property type="entry name" value="Ribosomal_uL2_B"/>
    <property type="match status" value="1"/>
</dbReference>
<dbReference type="PANTHER" id="PTHR13691:SF5">
    <property type="entry name" value="LARGE RIBOSOMAL SUBUNIT PROTEIN UL2M"/>
    <property type="match status" value="1"/>
</dbReference>
<keyword evidence="12" id="KW-1185">Reference proteome</keyword>
<dbReference type="AlphaFoldDB" id="A0A255YGW1"/>
<keyword evidence="5 7" id="KW-0687">Ribonucleoprotein</keyword>
<dbReference type="GO" id="GO:0002181">
    <property type="term" value="P:cytoplasmic translation"/>
    <property type="evidence" value="ECO:0007669"/>
    <property type="project" value="TreeGrafter"/>
</dbReference>
<evidence type="ECO:0000256" key="5">
    <source>
        <dbReference type="ARBA" id="ARBA00023274"/>
    </source>
</evidence>
<dbReference type="Gene3D" id="2.40.50.140">
    <property type="entry name" value="Nucleic acid-binding proteins"/>
    <property type="match status" value="1"/>
</dbReference>
<dbReference type="Gene3D" id="2.30.30.30">
    <property type="match status" value="1"/>
</dbReference>
<comment type="subunit">
    <text evidence="7">Part of the 50S ribosomal subunit. Forms a bridge to the 30S subunit in the 70S ribosome.</text>
</comment>
<dbReference type="Gene3D" id="4.10.950.10">
    <property type="entry name" value="Ribosomal protein L2, domain 3"/>
    <property type="match status" value="1"/>
</dbReference>
<dbReference type="EMBL" id="NOXT01000112">
    <property type="protein sequence ID" value="OYQ27805.1"/>
    <property type="molecule type" value="Genomic_DNA"/>
</dbReference>
<feature type="domain" description="Large ribosomal subunit protein uL2 RNA-binding" evidence="10">
    <location>
        <begin position="42"/>
        <end position="120"/>
    </location>
</feature>
<dbReference type="InterPro" id="IPR002171">
    <property type="entry name" value="Ribosomal_uL2"/>
</dbReference>
<evidence type="ECO:0000256" key="8">
    <source>
        <dbReference type="SAM" id="MobiDB-lite"/>
    </source>
</evidence>
<dbReference type="InterPro" id="IPR012340">
    <property type="entry name" value="NA-bd_OB-fold"/>
</dbReference>
<keyword evidence="2 7" id="KW-0699">rRNA-binding</keyword>
<dbReference type="InterPro" id="IPR022666">
    <property type="entry name" value="Ribosomal_uL2_RNA-bd_dom"/>
</dbReference>
<dbReference type="Pfam" id="PF00181">
    <property type="entry name" value="Ribosomal_L2_N"/>
    <property type="match status" value="1"/>
</dbReference>
<evidence type="ECO:0000256" key="3">
    <source>
        <dbReference type="ARBA" id="ARBA00022884"/>
    </source>
</evidence>
<comment type="similarity">
    <text evidence="1 7">Belongs to the universal ribosomal protein uL2 family.</text>
</comment>
<gene>
    <name evidence="7" type="primary">rplB</name>
    <name evidence="11" type="ORF">CHU93_10030</name>
</gene>
<reference evidence="11 12" key="1">
    <citation type="submission" date="2017-07" db="EMBL/GenBank/DDBJ databases">
        <title>Sandarakinorhabdus cyanobacteriorum sp. nov., a novel bacterium isolated from cyanobacterial aggregates in a eutrophic lake.</title>
        <authorList>
            <person name="Cai H."/>
        </authorList>
    </citation>
    <scope>NUCLEOTIDE SEQUENCE [LARGE SCALE GENOMIC DNA]</scope>
    <source>
        <strain evidence="11 12">TH057</strain>
    </source>
</reference>
<dbReference type="InterPro" id="IPR014726">
    <property type="entry name" value="Ribosomal_uL2_dom3"/>
</dbReference>
<dbReference type="SMART" id="SM01382">
    <property type="entry name" value="Ribosomal_L2_C"/>
    <property type="match status" value="1"/>
</dbReference>
<dbReference type="NCBIfam" id="TIGR01171">
    <property type="entry name" value="rplB_bact"/>
    <property type="match status" value="1"/>
</dbReference>
<feature type="domain" description="Large ribosomal subunit protein uL2 C-terminal" evidence="9">
    <location>
        <begin position="126"/>
        <end position="254"/>
    </location>
</feature>
<evidence type="ECO:0000313" key="11">
    <source>
        <dbReference type="EMBL" id="OYQ27805.1"/>
    </source>
</evidence>
<evidence type="ECO:0000256" key="2">
    <source>
        <dbReference type="ARBA" id="ARBA00022730"/>
    </source>
</evidence>
<dbReference type="PROSITE" id="PS00467">
    <property type="entry name" value="RIBOSOMAL_L2"/>
    <property type="match status" value="1"/>
</dbReference>
<evidence type="ECO:0000259" key="9">
    <source>
        <dbReference type="SMART" id="SM01382"/>
    </source>
</evidence>
<sequence>MALKNFNPTSPGTRGLVLIDRSALHKGRPVKALTEGLKKTGGRNNKGHATARGIGGGHKRLYRVVDFKRRLWDVAATVERLEYDPNRSAFIALVKYADKAGTQAYIIAPQRLNVGDQVIAGKKVDVKPGNAMEIGQMPVGTIVHNVELKPGKGGQMARAAGTFVQVVGRDKGMVIIRLNSGETRYVRAECMATVGAVSNPDNSNQNLGKAGRNRWLGYRPLTRGVAKNPVDHPHGGGEGRTSGGRHPVTPWGKPTKGMKTRSNKATDHMIIRSRHAKKKR</sequence>
<evidence type="ECO:0000256" key="6">
    <source>
        <dbReference type="ARBA" id="ARBA00035242"/>
    </source>
</evidence>
<protein>
    <recommendedName>
        <fullName evidence="6 7">Large ribosomal subunit protein uL2</fullName>
    </recommendedName>
</protein>
<dbReference type="FunFam" id="4.10.950.10:FF:000001">
    <property type="entry name" value="50S ribosomal protein L2"/>
    <property type="match status" value="1"/>
</dbReference>
<dbReference type="OrthoDB" id="9778722at2"/>
<accession>A0A255YGW1</accession>
<dbReference type="PIRSF" id="PIRSF002158">
    <property type="entry name" value="Ribosomal_L2"/>
    <property type="match status" value="1"/>
</dbReference>
<dbReference type="InterPro" id="IPR008991">
    <property type="entry name" value="Translation_prot_SH3-like_sf"/>
</dbReference>
<dbReference type="GO" id="GO:0015934">
    <property type="term" value="C:large ribosomal subunit"/>
    <property type="evidence" value="ECO:0007669"/>
    <property type="project" value="InterPro"/>
</dbReference>
<dbReference type="InterPro" id="IPR022671">
    <property type="entry name" value="Ribosomal_uL2_CS"/>
</dbReference>
<dbReference type="Pfam" id="PF03947">
    <property type="entry name" value="Ribosomal_L2_C"/>
    <property type="match status" value="1"/>
</dbReference>
<name>A0A255YGW1_9SPHN</name>
<dbReference type="InterPro" id="IPR014722">
    <property type="entry name" value="Rib_uL2_dom2"/>
</dbReference>
<evidence type="ECO:0000259" key="10">
    <source>
        <dbReference type="SMART" id="SM01383"/>
    </source>
</evidence>